<dbReference type="RefSeq" id="WP_290261788.1">
    <property type="nucleotide sequence ID" value="NZ_JAUFQG010000004.1"/>
</dbReference>
<dbReference type="InterPro" id="IPR036188">
    <property type="entry name" value="FAD/NAD-bd_sf"/>
</dbReference>
<evidence type="ECO:0000259" key="2">
    <source>
        <dbReference type="Pfam" id="PF01266"/>
    </source>
</evidence>
<dbReference type="Proteomes" id="UP001595840">
    <property type="component" value="Unassembled WGS sequence"/>
</dbReference>
<dbReference type="PANTHER" id="PTHR13847:SF281">
    <property type="entry name" value="FAD DEPENDENT OXIDOREDUCTASE DOMAIN-CONTAINING PROTEIN"/>
    <property type="match status" value="1"/>
</dbReference>
<comment type="caution">
    <text evidence="3">The sequence shown here is derived from an EMBL/GenBank/DDBJ whole genome shotgun (WGS) entry which is preliminary data.</text>
</comment>
<reference evidence="4" key="1">
    <citation type="journal article" date="2019" name="Int. J. Syst. Evol. Microbiol.">
        <title>The Global Catalogue of Microorganisms (GCM) 10K type strain sequencing project: providing services to taxonomists for standard genome sequencing and annotation.</title>
        <authorList>
            <consortium name="The Broad Institute Genomics Platform"/>
            <consortium name="The Broad Institute Genome Sequencing Center for Infectious Disease"/>
            <person name="Wu L."/>
            <person name="Ma J."/>
        </authorList>
    </citation>
    <scope>NUCLEOTIDE SEQUENCE [LARGE SCALE GENOMIC DNA]</scope>
    <source>
        <strain evidence="4">CECT 8570</strain>
    </source>
</reference>
<evidence type="ECO:0000313" key="4">
    <source>
        <dbReference type="Proteomes" id="UP001595840"/>
    </source>
</evidence>
<keyword evidence="1" id="KW-0560">Oxidoreductase</keyword>
<dbReference type="InterPro" id="IPR006076">
    <property type="entry name" value="FAD-dep_OxRdtase"/>
</dbReference>
<sequence length="435" mass="47274">MSAGIDGAPAASYWRATATEPDYRTPAPKAVYDAAIVGAGYTGLTAAIALAHKGLSVALIDAQQPGWGASGRNGGFCCLGGDHLGIGAIEKRFGTEQAQRYVQAQLAAIAQVKRNCEDFNISADICGIGETLLAHREKTQAQLHQTQAAFQQHYGLEAQLLSSVELKQRGQCASASFAGLHMPAGFGLHPLKYCYGLVRAAQNLGVDFYNNHTVAALKHTSGRRQLNTSRGQLNARKVLMATNGYTQDAMHPSLNGRVLPALSNILVTRPLTQQELDSQGWWSTNPSYDTRNLLYYFRLLPDQRFLFGGRGGIRQSEASFAARRKQHGVDFQRYFPAWAQVDVDYFWRGHVALARQQTPHIAALGDELYCALAYHGNGVAMASWSGHKAAALMLKDAAAIAEVPAFMQNKPKAFPLPQLRTGYLAAAYLAYNCVD</sequence>
<dbReference type="PANTHER" id="PTHR13847">
    <property type="entry name" value="SARCOSINE DEHYDROGENASE-RELATED"/>
    <property type="match status" value="1"/>
</dbReference>
<keyword evidence="4" id="KW-1185">Reference proteome</keyword>
<gene>
    <name evidence="3" type="ORF">ACFOX3_15750</name>
</gene>
<name>A0ABV8V796_9GAMM</name>
<proteinExistence type="predicted"/>
<protein>
    <submittedName>
        <fullName evidence="3">FAD-dependent oxidoreductase</fullName>
    </submittedName>
</protein>
<dbReference type="Pfam" id="PF01266">
    <property type="entry name" value="DAO"/>
    <property type="match status" value="1"/>
</dbReference>
<dbReference type="Gene3D" id="3.50.50.60">
    <property type="entry name" value="FAD/NAD(P)-binding domain"/>
    <property type="match status" value="1"/>
</dbReference>
<dbReference type="Gene3D" id="3.30.9.10">
    <property type="entry name" value="D-Amino Acid Oxidase, subunit A, domain 2"/>
    <property type="match status" value="1"/>
</dbReference>
<dbReference type="SUPFAM" id="SSF51905">
    <property type="entry name" value="FAD/NAD(P)-binding domain"/>
    <property type="match status" value="1"/>
</dbReference>
<accession>A0ABV8V796</accession>
<organism evidence="3 4">
    <name type="scientific">Simiduia curdlanivorans</name>
    <dbReference type="NCBI Taxonomy" id="1492769"/>
    <lineage>
        <taxon>Bacteria</taxon>
        <taxon>Pseudomonadati</taxon>
        <taxon>Pseudomonadota</taxon>
        <taxon>Gammaproteobacteria</taxon>
        <taxon>Cellvibrionales</taxon>
        <taxon>Cellvibrionaceae</taxon>
        <taxon>Simiduia</taxon>
    </lineage>
</organism>
<evidence type="ECO:0000256" key="1">
    <source>
        <dbReference type="ARBA" id="ARBA00023002"/>
    </source>
</evidence>
<dbReference type="EMBL" id="JBHSCX010000020">
    <property type="protein sequence ID" value="MFC4363770.1"/>
    <property type="molecule type" value="Genomic_DNA"/>
</dbReference>
<feature type="domain" description="FAD dependent oxidoreductase" evidence="2">
    <location>
        <begin position="33"/>
        <end position="392"/>
    </location>
</feature>
<evidence type="ECO:0000313" key="3">
    <source>
        <dbReference type="EMBL" id="MFC4363770.1"/>
    </source>
</evidence>